<dbReference type="AlphaFoldDB" id="A0A1A9MXJ1"/>
<keyword evidence="1" id="KW-0732">Signal</keyword>
<dbReference type="EMBL" id="LXKA01000376">
    <property type="protein sequence ID" value="OAJ52286.1"/>
    <property type="molecule type" value="Genomic_DNA"/>
</dbReference>
<accession>A0A1A9MXJ1</accession>
<dbReference type="Proteomes" id="UP000078116">
    <property type="component" value="Unassembled WGS sequence"/>
</dbReference>
<dbReference type="InterPro" id="IPR015943">
    <property type="entry name" value="WD40/YVTN_repeat-like_dom_sf"/>
</dbReference>
<keyword evidence="4" id="KW-1185">Reference proteome</keyword>
<organism evidence="2 5">
    <name type="scientific">Paraburkholderia ginsengiterrae</name>
    <dbReference type="NCBI Taxonomy" id="1462993"/>
    <lineage>
        <taxon>Bacteria</taxon>
        <taxon>Pseudomonadati</taxon>
        <taxon>Pseudomonadota</taxon>
        <taxon>Betaproteobacteria</taxon>
        <taxon>Burkholderiales</taxon>
        <taxon>Burkholderiaceae</taxon>
        <taxon>Paraburkholderia</taxon>
    </lineage>
</organism>
<name>A0A1A9MXJ1_9BURK</name>
<sequence length="317" mass="34154">MMKNTILTLVLALSLAPSAHAEGNAADTFHLVREVVIEKGSIPDPATIERLNDEDFVIAGRMPKDKAAWATYVDRNGTVRWRYTMTSVNPEPGGSYPEFVGAMATPDGGVLLCGRMDLGQPRKPAISGMLVKLNETGQLISKQFVTPQAGSNVAQVSFLDGCVAWLGGFALTGGVTRYAAGGQRTDFHWIAAVNADGTVKWQKLISKQLVGGGAPGQVRSMPEGNLLVSVMQGEETEVILVDAQGELRARSILPARFRLVQSLNPQANPELFACYGGKSRGELVYLTMDLRISKETDCHLHRVTAAVRLSTRCNCIA</sequence>
<proteinExistence type="predicted"/>
<evidence type="ECO:0000313" key="3">
    <source>
        <dbReference type="EMBL" id="OAJ55217.1"/>
    </source>
</evidence>
<feature type="chain" id="PRO_5008393263" evidence="1">
    <location>
        <begin position="22"/>
        <end position="317"/>
    </location>
</feature>
<evidence type="ECO:0000313" key="4">
    <source>
        <dbReference type="Proteomes" id="UP000077961"/>
    </source>
</evidence>
<dbReference type="OrthoDB" id="9811934at2"/>
<reference evidence="4 5" key="1">
    <citation type="submission" date="2016-04" db="EMBL/GenBank/DDBJ databases">
        <title>Reclassification of Paraburkholderia panaciterrae (Farh et al. 2015) Dobritsa &amp; Samadpour 2016 as a later homotypic synonym of Paraburkholderia ginsengiterrae (Farh et al. 2015) Dobritsa &amp; Samadpour 2016.</title>
        <authorList>
            <person name="Dobritsa A.P."/>
            <person name="Kutumbaka K."/>
            <person name="Samadpour M."/>
        </authorList>
    </citation>
    <scope>NUCLEOTIDE SEQUENCE [LARGE SCALE GENOMIC DNA]</scope>
    <source>
        <strain evidence="2 5">DCY85</strain>
        <strain evidence="3 4">DCY85-1</strain>
    </source>
</reference>
<feature type="signal peptide" evidence="1">
    <location>
        <begin position="1"/>
        <end position="21"/>
    </location>
</feature>
<dbReference type="InterPro" id="IPR011047">
    <property type="entry name" value="Quinoprotein_ADH-like_sf"/>
</dbReference>
<dbReference type="Gene3D" id="2.130.10.10">
    <property type="entry name" value="YVTN repeat-like/Quinoprotein amine dehydrogenase"/>
    <property type="match status" value="1"/>
</dbReference>
<protein>
    <submittedName>
        <fullName evidence="2">Uncharacterized protein</fullName>
    </submittedName>
</protein>
<dbReference type="Proteomes" id="UP000077961">
    <property type="component" value="Unassembled WGS sequence"/>
</dbReference>
<dbReference type="EMBL" id="LXJZ01000196">
    <property type="protein sequence ID" value="OAJ55217.1"/>
    <property type="molecule type" value="Genomic_DNA"/>
</dbReference>
<gene>
    <name evidence="3" type="ORF">A6V36_35425</name>
    <name evidence="2" type="ORF">A6V37_36910</name>
</gene>
<evidence type="ECO:0000313" key="5">
    <source>
        <dbReference type="Proteomes" id="UP000078116"/>
    </source>
</evidence>
<evidence type="ECO:0000313" key="2">
    <source>
        <dbReference type="EMBL" id="OAJ52286.1"/>
    </source>
</evidence>
<comment type="caution">
    <text evidence="2">The sequence shown here is derived from an EMBL/GenBank/DDBJ whole genome shotgun (WGS) entry which is preliminary data.</text>
</comment>
<evidence type="ECO:0000256" key="1">
    <source>
        <dbReference type="SAM" id="SignalP"/>
    </source>
</evidence>
<dbReference type="RefSeq" id="WP_064270269.1">
    <property type="nucleotide sequence ID" value="NZ_LXJZ01000196.1"/>
</dbReference>
<dbReference type="SUPFAM" id="SSF50998">
    <property type="entry name" value="Quinoprotein alcohol dehydrogenase-like"/>
    <property type="match status" value="1"/>
</dbReference>